<feature type="region of interest" description="Disordered" evidence="4">
    <location>
        <begin position="1"/>
        <end position="21"/>
    </location>
</feature>
<keyword evidence="1 3" id="KW-0479">Metal-binding</keyword>
<sequence>MSFRNNSTPANHSQRHSSNSRFGVHFDLPQVNIPYIKVANLSQTLSSAPQNLVRFMSRSEGERNTNCENCGDKFNMITRRKVLFVFNHFSDGKRKLQKTCTECSMDFCADCFTKDLRRGQESTRHRCRRCRVFAAQPPDRNALMSLRVRDLRWFLEKKGISAQFCNEKSELVDLVLGSSSSRPIEARSTGQSSYTYYPHASSSRAQDECESESNWVFVNDDDVREASESSNGQNERQRLNTEVDDKSASDDQKLFNINDLKSEDDIQNLSVRQLKLLLTRNFVNYKGCCEKEELAQKVLRLWRENQQTSIKDPEEIEESNVCKICMEREINCVLLECGHMIACNDCGKRLSECPICRQYIVRVIRTFKS</sequence>
<dbReference type="Pfam" id="PF22968">
    <property type="entry name" value="RNF34L-like_3rd"/>
    <property type="match status" value="1"/>
</dbReference>
<dbReference type="PANTHER" id="PTHR14879:SF15">
    <property type="entry name" value="E3 UBIQUITIN-PROTEIN LIGASE RIFIFYLIN-LIKE PROTEIN"/>
    <property type="match status" value="1"/>
</dbReference>
<dbReference type="Gene3D" id="3.30.40.10">
    <property type="entry name" value="Zinc/RING finger domain, C3HC4 (zinc finger)"/>
    <property type="match status" value="1"/>
</dbReference>
<dbReference type="SUPFAM" id="SSF57850">
    <property type="entry name" value="RING/U-box"/>
    <property type="match status" value="1"/>
</dbReference>
<dbReference type="PROSITE" id="PS50089">
    <property type="entry name" value="ZF_RING_2"/>
    <property type="match status" value="1"/>
</dbReference>
<feature type="domain" description="RING-type" evidence="5">
    <location>
        <begin position="322"/>
        <end position="357"/>
    </location>
</feature>
<dbReference type="Pfam" id="PF23632">
    <property type="entry name" value="SAP_RNF34_RFFL"/>
    <property type="match status" value="1"/>
</dbReference>
<organism evidence="6 7">
    <name type="scientific">Leptotrombidium deliense</name>
    <dbReference type="NCBI Taxonomy" id="299467"/>
    <lineage>
        <taxon>Eukaryota</taxon>
        <taxon>Metazoa</taxon>
        <taxon>Ecdysozoa</taxon>
        <taxon>Arthropoda</taxon>
        <taxon>Chelicerata</taxon>
        <taxon>Arachnida</taxon>
        <taxon>Acari</taxon>
        <taxon>Acariformes</taxon>
        <taxon>Trombidiformes</taxon>
        <taxon>Prostigmata</taxon>
        <taxon>Anystina</taxon>
        <taxon>Parasitengona</taxon>
        <taxon>Trombiculoidea</taxon>
        <taxon>Trombiculidae</taxon>
        <taxon>Leptotrombidium</taxon>
    </lineage>
</organism>
<dbReference type="Gene3D" id="1.10.720.140">
    <property type="match status" value="1"/>
</dbReference>
<dbReference type="FunFam" id="3.30.40.10:FF:000110">
    <property type="entry name" value="E3 ubiquitin-protein ligase RNF34 isoform X1"/>
    <property type="match status" value="1"/>
</dbReference>
<keyword evidence="1 3" id="KW-0863">Zinc-finger</keyword>
<evidence type="ECO:0000256" key="2">
    <source>
        <dbReference type="ARBA" id="ARBA00022833"/>
    </source>
</evidence>
<dbReference type="SMART" id="SM00184">
    <property type="entry name" value="RING"/>
    <property type="match status" value="1"/>
</dbReference>
<dbReference type="InterPro" id="IPR036361">
    <property type="entry name" value="SAP_dom_sf"/>
</dbReference>
<accession>A0A443SNS1</accession>
<dbReference type="GO" id="GO:1902042">
    <property type="term" value="P:negative regulation of extrinsic apoptotic signaling pathway via death domain receptors"/>
    <property type="evidence" value="ECO:0007669"/>
    <property type="project" value="TreeGrafter"/>
</dbReference>
<dbReference type="InterPro" id="IPR001841">
    <property type="entry name" value="Znf_RING"/>
</dbReference>
<reference evidence="6 7" key="1">
    <citation type="journal article" date="2018" name="Gigascience">
        <title>Genomes of trombidid mites reveal novel predicted allergens and laterally-transferred genes associated with secondary metabolism.</title>
        <authorList>
            <person name="Dong X."/>
            <person name="Chaisiri K."/>
            <person name="Xia D."/>
            <person name="Armstrong S.D."/>
            <person name="Fang Y."/>
            <person name="Donnelly M.J."/>
            <person name="Kadowaki T."/>
            <person name="McGarry J.W."/>
            <person name="Darby A.C."/>
            <person name="Makepeace B.L."/>
        </authorList>
    </citation>
    <scope>NUCLEOTIDE SEQUENCE [LARGE SCALE GENOMIC DNA]</scope>
    <source>
        <strain evidence="6">UoL-UT</strain>
    </source>
</reference>
<evidence type="ECO:0000259" key="5">
    <source>
        <dbReference type="PROSITE" id="PS50089"/>
    </source>
</evidence>
<dbReference type="OrthoDB" id="3045089at2759"/>
<gene>
    <name evidence="6" type="ORF">B4U80_10597</name>
</gene>
<dbReference type="GO" id="GO:0061630">
    <property type="term" value="F:ubiquitin protein ligase activity"/>
    <property type="evidence" value="ECO:0007669"/>
    <property type="project" value="TreeGrafter"/>
</dbReference>
<dbReference type="InterPro" id="IPR055111">
    <property type="entry name" value="RNF34_RFFL_HeH"/>
</dbReference>
<feature type="region of interest" description="Disordered" evidence="4">
    <location>
        <begin position="224"/>
        <end position="247"/>
    </location>
</feature>
<proteinExistence type="predicted"/>
<dbReference type="Proteomes" id="UP000288716">
    <property type="component" value="Unassembled WGS sequence"/>
</dbReference>
<dbReference type="Pfam" id="PF13920">
    <property type="entry name" value="zf-C3HC4_3"/>
    <property type="match status" value="1"/>
</dbReference>
<evidence type="ECO:0000313" key="6">
    <source>
        <dbReference type="EMBL" id="RWS29180.1"/>
    </source>
</evidence>
<dbReference type="InterPro" id="IPR013083">
    <property type="entry name" value="Znf_RING/FYVE/PHD"/>
</dbReference>
<dbReference type="STRING" id="299467.A0A443SNS1"/>
<dbReference type="GO" id="GO:0005737">
    <property type="term" value="C:cytoplasm"/>
    <property type="evidence" value="ECO:0007669"/>
    <property type="project" value="TreeGrafter"/>
</dbReference>
<evidence type="ECO:0000256" key="1">
    <source>
        <dbReference type="ARBA" id="ARBA00022771"/>
    </source>
</evidence>
<feature type="compositionally biased region" description="Basic and acidic residues" evidence="4">
    <location>
        <begin position="235"/>
        <end position="247"/>
    </location>
</feature>
<keyword evidence="7" id="KW-1185">Reference proteome</keyword>
<evidence type="ECO:0000256" key="3">
    <source>
        <dbReference type="PROSITE-ProRule" id="PRU00175"/>
    </source>
</evidence>
<dbReference type="PANTHER" id="PTHR14879">
    <property type="entry name" value="CASPASE REGULATOR, RING FINGER DOMAIN-CONTAINING"/>
    <property type="match status" value="1"/>
</dbReference>
<comment type="caution">
    <text evidence="6">The sequence shown here is derived from an EMBL/GenBank/DDBJ whole genome shotgun (WGS) entry which is preliminary data.</text>
</comment>
<evidence type="ECO:0000256" key="4">
    <source>
        <dbReference type="SAM" id="MobiDB-lite"/>
    </source>
</evidence>
<protein>
    <submittedName>
        <fullName evidence="6">Zinc finger protein-like protein</fullName>
    </submittedName>
</protein>
<dbReference type="VEuPathDB" id="VectorBase:LDEU002859"/>
<dbReference type="InterPro" id="IPR057299">
    <property type="entry name" value="RNF34_RFFL_SAP"/>
</dbReference>
<dbReference type="SUPFAM" id="SSF68906">
    <property type="entry name" value="SAP domain"/>
    <property type="match status" value="2"/>
</dbReference>
<dbReference type="GO" id="GO:0070936">
    <property type="term" value="P:protein K48-linked ubiquitination"/>
    <property type="evidence" value="ECO:0007669"/>
    <property type="project" value="TreeGrafter"/>
</dbReference>
<dbReference type="AlphaFoldDB" id="A0A443SNS1"/>
<evidence type="ECO:0000313" key="7">
    <source>
        <dbReference type="Proteomes" id="UP000288716"/>
    </source>
</evidence>
<dbReference type="GO" id="GO:0043161">
    <property type="term" value="P:proteasome-mediated ubiquitin-dependent protein catabolic process"/>
    <property type="evidence" value="ECO:0007669"/>
    <property type="project" value="TreeGrafter"/>
</dbReference>
<dbReference type="InterPro" id="IPR051728">
    <property type="entry name" value="RING-FYVE_E3_ubiquitin-ligase"/>
</dbReference>
<dbReference type="EMBL" id="NCKV01001034">
    <property type="protein sequence ID" value="RWS29180.1"/>
    <property type="molecule type" value="Genomic_DNA"/>
</dbReference>
<dbReference type="CDD" id="cd16500">
    <property type="entry name" value="RING-HC_CARP"/>
    <property type="match status" value="1"/>
</dbReference>
<dbReference type="GO" id="GO:0008270">
    <property type="term" value="F:zinc ion binding"/>
    <property type="evidence" value="ECO:0007669"/>
    <property type="project" value="UniProtKB-KW"/>
</dbReference>
<name>A0A443SNS1_9ACAR</name>
<keyword evidence="2" id="KW-0862">Zinc</keyword>
<dbReference type="GO" id="GO:0005886">
    <property type="term" value="C:plasma membrane"/>
    <property type="evidence" value="ECO:0007669"/>
    <property type="project" value="TreeGrafter"/>
</dbReference>